<dbReference type="GO" id="GO:0015035">
    <property type="term" value="F:protein-disulfide reductase activity"/>
    <property type="evidence" value="ECO:0007669"/>
    <property type="project" value="InterPro"/>
</dbReference>
<dbReference type="Proteomes" id="UP000199555">
    <property type="component" value="Unassembled WGS sequence"/>
</dbReference>
<dbReference type="AlphaFoldDB" id="A0A1G9HH30"/>
<keyword evidence="2" id="KW-1003">Cell membrane</keyword>
<dbReference type="InterPro" id="IPR024199">
    <property type="entry name" value="Uncharacterised_DsbB"/>
</dbReference>
<dbReference type="Pfam" id="PF02600">
    <property type="entry name" value="DsbB"/>
    <property type="match status" value="1"/>
</dbReference>
<dbReference type="EMBL" id="FNGE01000006">
    <property type="protein sequence ID" value="SDL12197.1"/>
    <property type="molecule type" value="Genomic_DNA"/>
</dbReference>
<keyword evidence="5 6" id="KW-0472">Membrane</keyword>
<dbReference type="InterPro" id="IPR050183">
    <property type="entry name" value="DsbB"/>
</dbReference>
<dbReference type="PANTHER" id="PTHR36570">
    <property type="entry name" value="DISULFIDE BOND FORMATION PROTEIN B"/>
    <property type="match status" value="1"/>
</dbReference>
<keyword evidence="8" id="KW-1185">Reference proteome</keyword>
<dbReference type="InterPro" id="IPR003752">
    <property type="entry name" value="DiS_bond_form_DsbB/BdbC"/>
</dbReference>
<dbReference type="SUPFAM" id="SSF158442">
    <property type="entry name" value="DsbB-like"/>
    <property type="match status" value="1"/>
</dbReference>
<feature type="transmembrane region" description="Helical" evidence="6">
    <location>
        <begin position="12"/>
        <end position="34"/>
    </location>
</feature>
<evidence type="ECO:0000256" key="6">
    <source>
        <dbReference type="SAM" id="Phobius"/>
    </source>
</evidence>
<gene>
    <name evidence="7" type="ORF">SAMN04487971_106176</name>
</gene>
<dbReference type="STRING" id="525640.SAMN04487971_106176"/>
<comment type="subcellular location">
    <subcellularLocation>
        <location evidence="1">Cell membrane</location>
        <topology evidence="1">Multi-pass membrane protein</topology>
    </subcellularLocation>
</comment>
<dbReference type="GO" id="GO:0006457">
    <property type="term" value="P:protein folding"/>
    <property type="evidence" value="ECO:0007669"/>
    <property type="project" value="InterPro"/>
</dbReference>
<evidence type="ECO:0000256" key="4">
    <source>
        <dbReference type="ARBA" id="ARBA00022989"/>
    </source>
</evidence>
<feature type="transmembrane region" description="Helical" evidence="6">
    <location>
        <begin position="131"/>
        <end position="155"/>
    </location>
</feature>
<feature type="transmembrane region" description="Helical" evidence="6">
    <location>
        <begin position="70"/>
        <end position="87"/>
    </location>
</feature>
<dbReference type="GO" id="GO:0005886">
    <property type="term" value="C:plasma membrane"/>
    <property type="evidence" value="ECO:0007669"/>
    <property type="project" value="UniProtKB-SubCell"/>
</dbReference>
<sequence length="165" mass="17398">MIRPSHSDTRTWAVLAAAGSAALLAGAFFFQALGYAPCELCLLQRWPHAAAVVIGLAVAATGFRRAWGLLGLVAAILATAFAIYHVGVEQAWWAGPSACSGGLGDLSAVSTDELLARIRGAQVIRCDQPSWIFLGLSMAAWNAILSAVLVAVWALSLRRSGRRKP</sequence>
<keyword evidence="4 6" id="KW-1133">Transmembrane helix</keyword>
<dbReference type="Gene3D" id="1.20.1550.10">
    <property type="entry name" value="DsbB-like"/>
    <property type="match status" value="1"/>
</dbReference>
<dbReference type="PANTHER" id="PTHR36570:SF3">
    <property type="entry name" value="DISULFIDE BOND FORMATION PROTEIN B"/>
    <property type="match status" value="1"/>
</dbReference>
<organism evidence="7 8">
    <name type="scientific">Paracoccus chinensis</name>
    <dbReference type="NCBI Taxonomy" id="525640"/>
    <lineage>
        <taxon>Bacteria</taxon>
        <taxon>Pseudomonadati</taxon>
        <taxon>Pseudomonadota</taxon>
        <taxon>Alphaproteobacteria</taxon>
        <taxon>Rhodobacterales</taxon>
        <taxon>Paracoccaceae</taxon>
        <taxon>Paracoccus</taxon>
    </lineage>
</organism>
<evidence type="ECO:0000313" key="7">
    <source>
        <dbReference type="EMBL" id="SDL12197.1"/>
    </source>
</evidence>
<protein>
    <submittedName>
        <fullName evidence="7">Disulfide bond formation protein DsbB</fullName>
    </submittedName>
</protein>
<reference evidence="8" key="1">
    <citation type="submission" date="2016-10" db="EMBL/GenBank/DDBJ databases">
        <authorList>
            <person name="Varghese N."/>
            <person name="Submissions S."/>
        </authorList>
    </citation>
    <scope>NUCLEOTIDE SEQUENCE [LARGE SCALE GENOMIC DNA]</scope>
    <source>
        <strain evidence="8">CGMCC 1.7655</strain>
    </source>
</reference>
<feature type="transmembrane region" description="Helical" evidence="6">
    <location>
        <begin position="46"/>
        <end position="63"/>
    </location>
</feature>
<evidence type="ECO:0000256" key="5">
    <source>
        <dbReference type="ARBA" id="ARBA00023136"/>
    </source>
</evidence>
<dbReference type="OrthoDB" id="9808637at2"/>
<dbReference type="PIRSF" id="PIRSF033913">
    <property type="entry name" value="S-S_format_DsbB"/>
    <property type="match status" value="1"/>
</dbReference>
<evidence type="ECO:0000256" key="3">
    <source>
        <dbReference type="ARBA" id="ARBA00022692"/>
    </source>
</evidence>
<keyword evidence="3 6" id="KW-0812">Transmembrane</keyword>
<accession>A0A1G9HH30</accession>
<name>A0A1G9HH30_9RHOB</name>
<evidence type="ECO:0000313" key="8">
    <source>
        <dbReference type="Proteomes" id="UP000199555"/>
    </source>
</evidence>
<dbReference type="InterPro" id="IPR023380">
    <property type="entry name" value="DsbB-like_sf"/>
</dbReference>
<evidence type="ECO:0000256" key="1">
    <source>
        <dbReference type="ARBA" id="ARBA00004651"/>
    </source>
</evidence>
<proteinExistence type="predicted"/>
<dbReference type="RefSeq" id="WP_090754792.1">
    <property type="nucleotide sequence ID" value="NZ_FNGE01000006.1"/>
</dbReference>
<evidence type="ECO:0000256" key="2">
    <source>
        <dbReference type="ARBA" id="ARBA00022475"/>
    </source>
</evidence>